<accession>L9KS64</accession>
<dbReference type="PANTHER" id="PTHR10715">
    <property type="entry name" value="60S RIBOSOMAL PROTEIN L6"/>
    <property type="match status" value="1"/>
</dbReference>
<reference evidence="5" key="2">
    <citation type="journal article" date="2013" name="Nat. Commun.">
        <title>Genome of the Chinese tree shrew.</title>
        <authorList>
            <person name="Fan Y."/>
            <person name="Huang Z.Y."/>
            <person name="Cao C.C."/>
            <person name="Chen C.S."/>
            <person name="Chen Y.X."/>
            <person name="Fan D.D."/>
            <person name="He J."/>
            <person name="Hou H.L."/>
            <person name="Hu L."/>
            <person name="Hu X.T."/>
            <person name="Jiang X.T."/>
            <person name="Lai R."/>
            <person name="Lang Y.S."/>
            <person name="Liang B."/>
            <person name="Liao S.G."/>
            <person name="Mu D."/>
            <person name="Ma Y.Y."/>
            <person name="Niu Y.Y."/>
            <person name="Sun X.Q."/>
            <person name="Xia J.Q."/>
            <person name="Xiao J."/>
            <person name="Xiong Z.Q."/>
            <person name="Xu L."/>
            <person name="Yang L."/>
            <person name="Zhang Y."/>
            <person name="Zhao W."/>
            <person name="Zhao X.D."/>
            <person name="Zheng Y.T."/>
            <person name="Zhou J.M."/>
            <person name="Zhu Y.B."/>
            <person name="Zhang G.J."/>
            <person name="Wang J."/>
            <person name="Yao Y.G."/>
        </authorList>
    </citation>
    <scope>NUCLEOTIDE SEQUENCE [LARGE SCALE GENOMIC DNA]</scope>
</reference>
<keyword evidence="4" id="KW-0689">Ribosomal protein</keyword>
<dbReference type="GO" id="GO:0003723">
    <property type="term" value="F:RNA binding"/>
    <property type="evidence" value="ECO:0007669"/>
    <property type="project" value="TreeGrafter"/>
</dbReference>
<dbReference type="STRING" id="246437.L9KS64"/>
<dbReference type="InParanoid" id="L9KS64"/>
<organism evidence="4 5">
    <name type="scientific">Tupaia chinensis</name>
    <name type="common">Chinese tree shrew</name>
    <name type="synonym">Tupaia belangeri chinensis</name>
    <dbReference type="NCBI Taxonomy" id="246437"/>
    <lineage>
        <taxon>Eukaryota</taxon>
        <taxon>Metazoa</taxon>
        <taxon>Chordata</taxon>
        <taxon>Craniata</taxon>
        <taxon>Vertebrata</taxon>
        <taxon>Euteleostomi</taxon>
        <taxon>Mammalia</taxon>
        <taxon>Eutheria</taxon>
        <taxon>Euarchontoglires</taxon>
        <taxon>Scandentia</taxon>
        <taxon>Tupaiidae</taxon>
        <taxon>Tupaia</taxon>
    </lineage>
</organism>
<gene>
    <name evidence="4" type="ORF">TREES_T100013122</name>
</gene>
<dbReference type="AlphaFoldDB" id="L9KS64"/>
<protein>
    <submittedName>
        <fullName evidence="4">60S ribosomal protein L6</fullName>
    </submittedName>
</protein>
<name>L9KS64_TUPCH</name>
<feature type="region of interest" description="Disordered" evidence="2">
    <location>
        <begin position="1"/>
        <end position="47"/>
    </location>
</feature>
<dbReference type="GO" id="GO:0003735">
    <property type="term" value="F:structural constituent of ribosome"/>
    <property type="evidence" value="ECO:0007669"/>
    <property type="project" value="InterPro"/>
</dbReference>
<dbReference type="GO" id="GO:0022625">
    <property type="term" value="C:cytosolic large ribosomal subunit"/>
    <property type="evidence" value="ECO:0007669"/>
    <property type="project" value="TreeGrafter"/>
</dbReference>
<comment type="function">
    <text evidence="1">Component of the large ribosomal subunit. The ribosome is a large ribonucleoprotein complex responsible for the synthesis of proteins in the cell.</text>
</comment>
<evidence type="ECO:0000313" key="4">
    <source>
        <dbReference type="EMBL" id="ELW65790.1"/>
    </source>
</evidence>
<dbReference type="EMBL" id="KB320674">
    <property type="protein sequence ID" value="ELW65790.1"/>
    <property type="molecule type" value="Genomic_DNA"/>
</dbReference>
<keyword evidence="5" id="KW-1185">Reference proteome</keyword>
<dbReference type="InterPro" id="IPR000915">
    <property type="entry name" value="60S_ribosomal_eL6"/>
</dbReference>
<evidence type="ECO:0000256" key="1">
    <source>
        <dbReference type="ARBA" id="ARBA00034092"/>
    </source>
</evidence>
<dbReference type="InterPro" id="IPR005568">
    <property type="entry name" value="Ribosomal_uL6_N"/>
</dbReference>
<dbReference type="Proteomes" id="UP000011518">
    <property type="component" value="Unassembled WGS sequence"/>
</dbReference>
<feature type="domain" description="Large ribosomal subunit protein uL6 N-terminal" evidence="3">
    <location>
        <begin position="35"/>
        <end position="93"/>
    </location>
</feature>
<dbReference type="PANTHER" id="PTHR10715:SF0">
    <property type="entry name" value="LARGE RIBOSOMAL SUBUNIT PROTEIN EL6"/>
    <property type="match status" value="1"/>
</dbReference>
<evidence type="ECO:0000313" key="5">
    <source>
        <dbReference type="Proteomes" id="UP000011518"/>
    </source>
</evidence>
<dbReference type="GO" id="GO:0000027">
    <property type="term" value="P:ribosomal large subunit assembly"/>
    <property type="evidence" value="ECO:0007669"/>
    <property type="project" value="TreeGrafter"/>
</dbReference>
<feature type="compositionally biased region" description="Basic and acidic residues" evidence="2">
    <location>
        <begin position="1"/>
        <end position="33"/>
    </location>
</feature>
<evidence type="ECO:0000256" key="2">
    <source>
        <dbReference type="SAM" id="MobiDB-lite"/>
    </source>
</evidence>
<proteinExistence type="predicted"/>
<evidence type="ECO:0000259" key="3">
    <source>
        <dbReference type="Pfam" id="PF03868"/>
    </source>
</evidence>
<dbReference type="Pfam" id="PF03868">
    <property type="entry name" value="Ribosomal_L6e_N"/>
    <property type="match status" value="1"/>
</dbReference>
<dbReference type="GO" id="GO:0002181">
    <property type="term" value="P:cytoplasmic translation"/>
    <property type="evidence" value="ECO:0007669"/>
    <property type="project" value="TreeGrafter"/>
</dbReference>
<keyword evidence="4" id="KW-0687">Ribonucleoprotein</keyword>
<reference evidence="5" key="1">
    <citation type="submission" date="2012-07" db="EMBL/GenBank/DDBJ databases">
        <title>Genome of the Chinese tree shrew, a rising model animal genetically related to primates.</title>
        <authorList>
            <person name="Zhang G."/>
            <person name="Fan Y."/>
            <person name="Yao Y."/>
            <person name="Huang Z."/>
        </authorList>
    </citation>
    <scope>NUCLEOTIDE SEQUENCE [LARGE SCALE GENOMIC DNA]</scope>
</reference>
<sequence>MAGDKAAKQDTKKKPEAKKADASGKVKKGDPKAKKPKKGKPHCSQNPVLVRGIGRYSQSAMYSRKATYKRKYLATKSRIKMKKKEKVLVTVTKLVGGDKNGGTRVVKQYNMPRCYPTDVPQKLLSHGKKPFSEHVRKL</sequence>